<gene>
    <name evidence="2" type="ORF">ACFFTR_50180</name>
</gene>
<dbReference type="CDD" id="cd00038">
    <property type="entry name" value="CAP_ED"/>
    <property type="match status" value="1"/>
</dbReference>
<dbReference type="Pfam" id="PF00027">
    <property type="entry name" value="cNMP_binding"/>
    <property type="match status" value="1"/>
</dbReference>
<evidence type="ECO:0000313" key="2">
    <source>
        <dbReference type="EMBL" id="MFB9451283.1"/>
    </source>
</evidence>
<organism evidence="2 3">
    <name type="scientific">Dactylosporangium vinaceum</name>
    <dbReference type="NCBI Taxonomy" id="53362"/>
    <lineage>
        <taxon>Bacteria</taxon>
        <taxon>Bacillati</taxon>
        <taxon>Actinomycetota</taxon>
        <taxon>Actinomycetes</taxon>
        <taxon>Micromonosporales</taxon>
        <taxon>Micromonosporaceae</taxon>
        <taxon>Dactylosporangium</taxon>
    </lineage>
</organism>
<dbReference type="InterPro" id="IPR005105">
    <property type="entry name" value="GlnD_Uridyltrans_N"/>
</dbReference>
<dbReference type="Pfam" id="PF10335">
    <property type="entry name" value="DUF294_C"/>
    <property type="match status" value="1"/>
</dbReference>
<reference evidence="2 3" key="1">
    <citation type="submission" date="2024-09" db="EMBL/GenBank/DDBJ databases">
        <authorList>
            <person name="Sun Q."/>
            <person name="Mori K."/>
        </authorList>
    </citation>
    <scope>NUCLEOTIDE SEQUENCE [LARGE SCALE GENOMIC DNA]</scope>
    <source>
        <strain evidence="2 3">JCM 3307</strain>
    </source>
</reference>
<dbReference type="PROSITE" id="PS50042">
    <property type="entry name" value="CNMP_BINDING_3"/>
    <property type="match status" value="1"/>
</dbReference>
<evidence type="ECO:0000313" key="3">
    <source>
        <dbReference type="Proteomes" id="UP001589608"/>
    </source>
</evidence>
<name>A0ABV5MR00_9ACTN</name>
<feature type="domain" description="Cyclic nucleotide-binding" evidence="1">
    <location>
        <begin position="13"/>
        <end position="102"/>
    </location>
</feature>
<dbReference type="InterPro" id="IPR000595">
    <property type="entry name" value="cNMP-bd_dom"/>
</dbReference>
<accession>A0ABV5MR00</accession>
<dbReference type="InterPro" id="IPR018821">
    <property type="entry name" value="DUF294_put_nucleoTrafse_sb-bd"/>
</dbReference>
<dbReference type="SMART" id="SM00100">
    <property type="entry name" value="cNMP"/>
    <property type="match status" value="1"/>
</dbReference>
<protein>
    <submittedName>
        <fullName evidence="2">Nucleotidyltransferase substrate binding domain-containing protein</fullName>
    </submittedName>
</protein>
<dbReference type="EMBL" id="JBHMCA010000089">
    <property type="protein sequence ID" value="MFB9451283.1"/>
    <property type="molecule type" value="Genomic_DNA"/>
</dbReference>
<dbReference type="SUPFAM" id="SSF54631">
    <property type="entry name" value="CBS-domain pair"/>
    <property type="match status" value="1"/>
</dbReference>
<dbReference type="Gene3D" id="3.10.580.10">
    <property type="entry name" value="CBS-domain"/>
    <property type="match status" value="1"/>
</dbReference>
<dbReference type="Pfam" id="PF03445">
    <property type="entry name" value="DUF294"/>
    <property type="match status" value="1"/>
</dbReference>
<dbReference type="InterPro" id="IPR046342">
    <property type="entry name" value="CBS_dom_sf"/>
</dbReference>
<proteinExistence type="predicted"/>
<dbReference type="CDD" id="cd05401">
    <property type="entry name" value="NT_GlnE_GlnD_like"/>
    <property type="match status" value="1"/>
</dbReference>
<dbReference type="InterPro" id="IPR018490">
    <property type="entry name" value="cNMP-bd_dom_sf"/>
</dbReference>
<dbReference type="Proteomes" id="UP001589608">
    <property type="component" value="Unassembled WGS sequence"/>
</dbReference>
<dbReference type="RefSeq" id="WP_223104530.1">
    <property type="nucleotide sequence ID" value="NZ_CP061913.1"/>
</dbReference>
<dbReference type="InterPro" id="IPR014710">
    <property type="entry name" value="RmlC-like_jellyroll"/>
</dbReference>
<dbReference type="Gene3D" id="2.60.120.10">
    <property type="entry name" value="Jelly Rolls"/>
    <property type="match status" value="1"/>
</dbReference>
<sequence>MREFEEFLGAQAPFDALDAEDLARLVAHAEVEYFATGATVVAEEVPLRHLWVVRTGALEVVEAGAAVDLLGPGDTFGAVWLLSGLAPPLLVRAGEDSLCLRIPDPRTLLAHPERLRFTASGRARTRLVAGAGAGRADQPLHRLVRPIVWCAGTDRVRDVAERIGAAGQSCALVRIGAEIGIVTDADFRRRVATGEAGPDSPVTALATVPALGIEEAAGQAGALLRMLERGVHHLVVNDAAGNAAGVLRAVDLAGAEVRDPLLIRSAIDEARSVDELAAACRLLPAMLRELDAAGLPATHIGAVHAAVVDAALRRVLRLQERPALGGVRHSWVVLGSLARREPLPLSDVDTALIWADPPDGAGTADPAALRTEAREVLRALQHCGFTLCANGANAHNPVFSRARADWIAAARGWQHDPTQDNALLLSAMVADSRPLTDPALGASLTESIRSHTRTSQFLRALLDEALCWRPPIGFVRDFVVQHSGEHRGRLDLKPGGLTPIVALARWIAIAAGDAGGTTVERLRRGAALGLLTADETDTLAGGFESIYHLLLRRETRTPPAGPAPDPTFIAPGELDTLTRRHLRETFRAVALVQARVDRTWLQRLPG</sequence>
<keyword evidence="3" id="KW-1185">Reference proteome</keyword>
<evidence type="ECO:0000259" key="1">
    <source>
        <dbReference type="PROSITE" id="PS50042"/>
    </source>
</evidence>
<comment type="caution">
    <text evidence="2">The sequence shown here is derived from an EMBL/GenBank/DDBJ whole genome shotgun (WGS) entry which is preliminary data.</text>
</comment>
<dbReference type="SUPFAM" id="SSF51206">
    <property type="entry name" value="cAMP-binding domain-like"/>
    <property type="match status" value="1"/>
</dbReference>